<evidence type="ECO:0000313" key="16">
    <source>
        <dbReference type="Proteomes" id="UP000198558"/>
    </source>
</evidence>
<dbReference type="PANTHER" id="PTHR43024">
    <property type="entry name" value="UDP-N-ACETYLMURAMOYL-TRIPEPTIDE--D-ALANYL-D-ALANINE LIGASE"/>
    <property type="match status" value="1"/>
</dbReference>
<dbReference type="InterPro" id="IPR013221">
    <property type="entry name" value="Mur_ligase_cen"/>
</dbReference>
<dbReference type="GO" id="GO:0009252">
    <property type="term" value="P:peptidoglycan biosynthetic process"/>
    <property type="evidence" value="ECO:0007669"/>
    <property type="project" value="UniProtKB-UniRule"/>
</dbReference>
<evidence type="ECO:0000259" key="14">
    <source>
        <dbReference type="Pfam" id="PF08245"/>
    </source>
</evidence>
<dbReference type="InterPro" id="IPR036565">
    <property type="entry name" value="Mur-like_cat_sf"/>
</dbReference>
<dbReference type="InterPro" id="IPR035911">
    <property type="entry name" value="MurE/MurF_N"/>
</dbReference>
<comment type="subcellular location">
    <subcellularLocation>
        <location evidence="10 11">Cytoplasm</location>
    </subcellularLocation>
</comment>
<feature type="binding site" evidence="10">
    <location>
        <begin position="107"/>
        <end position="113"/>
    </location>
    <ligand>
        <name>ATP</name>
        <dbReference type="ChEBI" id="CHEBI:30616"/>
    </ligand>
</feature>
<dbReference type="Gene3D" id="3.40.1190.10">
    <property type="entry name" value="Mur-like, catalytic domain"/>
    <property type="match status" value="1"/>
</dbReference>
<dbReference type="PANTHER" id="PTHR43024:SF1">
    <property type="entry name" value="UDP-N-ACETYLMURAMOYL-TRIPEPTIDE--D-ALANYL-D-ALANINE LIGASE"/>
    <property type="match status" value="1"/>
</dbReference>
<keyword evidence="9 10" id="KW-0961">Cell wall biogenesis/degradation</keyword>
<dbReference type="Gene3D" id="3.90.190.20">
    <property type="entry name" value="Mur ligase, C-terminal domain"/>
    <property type="match status" value="1"/>
</dbReference>
<dbReference type="InterPro" id="IPR004101">
    <property type="entry name" value="Mur_ligase_C"/>
</dbReference>
<dbReference type="GO" id="GO:0008360">
    <property type="term" value="P:regulation of cell shape"/>
    <property type="evidence" value="ECO:0007669"/>
    <property type="project" value="UniProtKB-KW"/>
</dbReference>
<dbReference type="Pfam" id="PF01225">
    <property type="entry name" value="Mur_ligase"/>
    <property type="match status" value="1"/>
</dbReference>
<keyword evidence="6 10" id="KW-0133">Cell shape</keyword>
<dbReference type="GO" id="GO:0005524">
    <property type="term" value="F:ATP binding"/>
    <property type="evidence" value="ECO:0007669"/>
    <property type="project" value="UniProtKB-UniRule"/>
</dbReference>
<dbReference type="UniPathway" id="UPA00219"/>
<protein>
    <recommendedName>
        <fullName evidence="10 11">UDP-N-acetylmuramoyl-tripeptide--D-alanyl-D-alanine ligase</fullName>
        <ecNumber evidence="10 11">6.3.2.10</ecNumber>
    </recommendedName>
    <alternativeName>
        <fullName evidence="10">D-alanyl-D-alanine-adding enzyme</fullName>
    </alternativeName>
</protein>
<dbReference type="HAMAP" id="MF_02019">
    <property type="entry name" value="MurF"/>
    <property type="match status" value="1"/>
</dbReference>
<keyword evidence="2 10" id="KW-0436">Ligase</keyword>
<gene>
    <name evidence="10" type="primary">murF</name>
    <name evidence="15" type="ORF">SAMN04489758_13027</name>
</gene>
<feature type="domain" description="Mur ligase N-terminal catalytic" evidence="12">
    <location>
        <begin position="27"/>
        <end position="94"/>
    </location>
</feature>
<dbReference type="InterPro" id="IPR051046">
    <property type="entry name" value="MurCDEF_CellWall_CoF430Synth"/>
</dbReference>
<dbReference type="EC" id="6.3.2.10" evidence="10 11"/>
<dbReference type="Proteomes" id="UP000198558">
    <property type="component" value="Unassembled WGS sequence"/>
</dbReference>
<evidence type="ECO:0000259" key="13">
    <source>
        <dbReference type="Pfam" id="PF02875"/>
    </source>
</evidence>
<feature type="domain" description="Mur ligase central" evidence="14">
    <location>
        <begin position="105"/>
        <end position="288"/>
    </location>
</feature>
<evidence type="ECO:0000256" key="6">
    <source>
        <dbReference type="ARBA" id="ARBA00022960"/>
    </source>
</evidence>
<evidence type="ECO:0000256" key="9">
    <source>
        <dbReference type="ARBA" id="ARBA00023316"/>
    </source>
</evidence>
<evidence type="ECO:0000256" key="5">
    <source>
        <dbReference type="ARBA" id="ARBA00022840"/>
    </source>
</evidence>
<dbReference type="GO" id="GO:0047480">
    <property type="term" value="F:UDP-N-acetylmuramoyl-tripeptide-D-alanyl-D-alanine ligase activity"/>
    <property type="evidence" value="ECO:0007669"/>
    <property type="project" value="UniProtKB-UniRule"/>
</dbReference>
<dbReference type="Pfam" id="PF02875">
    <property type="entry name" value="Mur_ligase_C"/>
    <property type="match status" value="1"/>
</dbReference>
<dbReference type="GeneID" id="78289032"/>
<keyword evidence="5 10" id="KW-0067">ATP-binding</keyword>
<keyword evidence="1 10" id="KW-0963">Cytoplasm</keyword>
<dbReference type="GO" id="GO:0071555">
    <property type="term" value="P:cell wall organization"/>
    <property type="evidence" value="ECO:0007669"/>
    <property type="project" value="UniProtKB-KW"/>
</dbReference>
<dbReference type="GO" id="GO:0051301">
    <property type="term" value="P:cell division"/>
    <property type="evidence" value="ECO:0007669"/>
    <property type="project" value="UniProtKB-KW"/>
</dbReference>
<evidence type="ECO:0000256" key="7">
    <source>
        <dbReference type="ARBA" id="ARBA00022984"/>
    </source>
</evidence>
<dbReference type="GO" id="GO:0005737">
    <property type="term" value="C:cytoplasm"/>
    <property type="evidence" value="ECO:0007669"/>
    <property type="project" value="UniProtKB-SubCell"/>
</dbReference>
<accession>A0A1I0GHW0</accession>
<comment type="function">
    <text evidence="10 11">Involved in cell wall formation. Catalyzes the final step in the synthesis of UDP-N-acetylmuramoyl-pentapeptide, the precursor of murein.</text>
</comment>
<name>A0A1I0GHW0_9FIRM</name>
<evidence type="ECO:0000256" key="10">
    <source>
        <dbReference type="HAMAP-Rule" id="MF_02019"/>
    </source>
</evidence>
<dbReference type="Gene3D" id="3.40.1390.10">
    <property type="entry name" value="MurE/MurF, N-terminal domain"/>
    <property type="match status" value="1"/>
</dbReference>
<comment type="similarity">
    <text evidence="10">Belongs to the MurCDEF family. MurF subfamily.</text>
</comment>
<dbReference type="NCBIfam" id="TIGR01143">
    <property type="entry name" value="murF"/>
    <property type="match status" value="1"/>
</dbReference>
<dbReference type="Pfam" id="PF08245">
    <property type="entry name" value="Mur_ligase_M"/>
    <property type="match status" value="1"/>
</dbReference>
<comment type="pathway">
    <text evidence="10 11">Cell wall biogenesis; peptidoglycan biosynthesis.</text>
</comment>
<sequence length="450" mass="50206">MKIKEIVTATNGILLNGDENFEVVGFSQDSRNIKAGMMYIPIIGERFDGHDFIDSAFENGASAIITDRDVYKSDKIIIKVKDTLIALQDMARYLRKHRDVKVVGITGSVGKTSTRDMVYSVVKQGYRVLKTEGNYNNNIGLPLTILRLKDEEIMILEMGMNHLKEMEELSLIALPDISAITNVGTAHIGELGNRENILKAKLEIIAGMKDGSTLVINNDNDMLSTVNLNDLDIVKVAIDTDGDFKALNVVLKDDSSSFEIYYQDKKYQVVVPVPGKHFVLNALIAIAIGIKLNISIDKCIKGINEFQLTKKRMDVIELKDNITLIDGTYNASEDSMKSSLDVLATYSRRKIAVLADMLELGEFSEQLHRNVGKYVADKKIDILVAVGKEAKYIVAGARDLEMNNIYYCDDNEEVINYLRNNLCSNDVVLLKGSNGMKLKDVVTQLKEKFS</sequence>
<evidence type="ECO:0000256" key="11">
    <source>
        <dbReference type="RuleBase" id="RU004136"/>
    </source>
</evidence>
<evidence type="ECO:0000256" key="3">
    <source>
        <dbReference type="ARBA" id="ARBA00022618"/>
    </source>
</evidence>
<dbReference type="SUPFAM" id="SSF63418">
    <property type="entry name" value="MurE/MurF N-terminal domain"/>
    <property type="match status" value="1"/>
</dbReference>
<dbReference type="EMBL" id="FOIN01000030">
    <property type="protein sequence ID" value="SET70523.1"/>
    <property type="molecule type" value="Genomic_DNA"/>
</dbReference>
<dbReference type="SUPFAM" id="SSF53244">
    <property type="entry name" value="MurD-like peptide ligases, peptide-binding domain"/>
    <property type="match status" value="1"/>
</dbReference>
<dbReference type="GO" id="GO:0008766">
    <property type="term" value="F:UDP-N-acetylmuramoylalanyl-D-glutamyl-2,6-diaminopimelate-D-alanyl-D-alanine ligase activity"/>
    <property type="evidence" value="ECO:0007669"/>
    <property type="project" value="RHEA"/>
</dbReference>
<proteinExistence type="inferred from homology"/>
<keyword evidence="7 10" id="KW-0573">Peptidoglycan synthesis</keyword>
<evidence type="ECO:0000259" key="12">
    <source>
        <dbReference type="Pfam" id="PF01225"/>
    </source>
</evidence>
<keyword evidence="4 10" id="KW-0547">Nucleotide-binding</keyword>
<evidence type="ECO:0000256" key="1">
    <source>
        <dbReference type="ARBA" id="ARBA00022490"/>
    </source>
</evidence>
<dbReference type="OrthoDB" id="9801978at2"/>
<evidence type="ECO:0000313" key="15">
    <source>
        <dbReference type="EMBL" id="SET70523.1"/>
    </source>
</evidence>
<comment type="catalytic activity">
    <reaction evidence="10 11">
        <text>D-alanyl-D-alanine + UDP-N-acetyl-alpha-D-muramoyl-L-alanyl-gamma-D-glutamyl-meso-2,6-diaminopimelate + ATP = UDP-N-acetyl-alpha-D-muramoyl-L-alanyl-gamma-D-glutamyl-meso-2,6-diaminopimeloyl-D-alanyl-D-alanine + ADP + phosphate + H(+)</text>
        <dbReference type="Rhea" id="RHEA:28374"/>
        <dbReference type="ChEBI" id="CHEBI:15378"/>
        <dbReference type="ChEBI" id="CHEBI:30616"/>
        <dbReference type="ChEBI" id="CHEBI:43474"/>
        <dbReference type="ChEBI" id="CHEBI:57822"/>
        <dbReference type="ChEBI" id="CHEBI:61386"/>
        <dbReference type="ChEBI" id="CHEBI:83905"/>
        <dbReference type="ChEBI" id="CHEBI:456216"/>
        <dbReference type="EC" id="6.3.2.10"/>
    </reaction>
</comment>
<keyword evidence="3 10" id="KW-0132">Cell division</keyword>
<feature type="domain" description="Mur ligase C-terminal" evidence="13">
    <location>
        <begin position="312"/>
        <end position="433"/>
    </location>
</feature>
<dbReference type="InterPro" id="IPR005863">
    <property type="entry name" value="UDP-N-AcMur_synth"/>
</dbReference>
<dbReference type="InterPro" id="IPR036615">
    <property type="entry name" value="Mur_ligase_C_dom_sf"/>
</dbReference>
<evidence type="ECO:0000256" key="2">
    <source>
        <dbReference type="ARBA" id="ARBA00022598"/>
    </source>
</evidence>
<dbReference type="InterPro" id="IPR000713">
    <property type="entry name" value="Mur_ligase_N"/>
</dbReference>
<dbReference type="SUPFAM" id="SSF53623">
    <property type="entry name" value="MurD-like peptide ligases, catalytic domain"/>
    <property type="match status" value="1"/>
</dbReference>
<dbReference type="RefSeq" id="WP_092355339.1">
    <property type="nucleotide sequence ID" value="NZ_FOIN01000030.1"/>
</dbReference>
<evidence type="ECO:0000256" key="4">
    <source>
        <dbReference type="ARBA" id="ARBA00022741"/>
    </source>
</evidence>
<dbReference type="AlphaFoldDB" id="A0A1I0GHW0"/>
<keyword evidence="16" id="KW-1185">Reference proteome</keyword>
<keyword evidence="8 10" id="KW-0131">Cell cycle</keyword>
<evidence type="ECO:0000256" key="8">
    <source>
        <dbReference type="ARBA" id="ARBA00023306"/>
    </source>
</evidence>
<organism evidence="15 16">
    <name type="scientific">Thomasclavelia cocleata</name>
    <dbReference type="NCBI Taxonomy" id="69824"/>
    <lineage>
        <taxon>Bacteria</taxon>
        <taxon>Bacillati</taxon>
        <taxon>Bacillota</taxon>
        <taxon>Erysipelotrichia</taxon>
        <taxon>Erysipelotrichales</taxon>
        <taxon>Coprobacillaceae</taxon>
        <taxon>Thomasclavelia</taxon>
    </lineage>
</organism>
<reference evidence="16" key="1">
    <citation type="submission" date="2016-10" db="EMBL/GenBank/DDBJ databases">
        <authorList>
            <person name="Varghese N."/>
            <person name="Submissions S."/>
        </authorList>
    </citation>
    <scope>NUCLEOTIDE SEQUENCE [LARGE SCALE GENOMIC DNA]</scope>
    <source>
        <strain evidence="16">DSM 1551</strain>
    </source>
</reference>